<organism evidence="2 5">
    <name type="scientific">Didymodactylos carnosus</name>
    <dbReference type="NCBI Taxonomy" id="1234261"/>
    <lineage>
        <taxon>Eukaryota</taxon>
        <taxon>Metazoa</taxon>
        <taxon>Spiralia</taxon>
        <taxon>Gnathifera</taxon>
        <taxon>Rotifera</taxon>
        <taxon>Eurotatoria</taxon>
        <taxon>Bdelloidea</taxon>
        <taxon>Philodinida</taxon>
        <taxon>Philodinidae</taxon>
        <taxon>Didymodactylos</taxon>
    </lineage>
</organism>
<reference evidence="2" key="1">
    <citation type="submission" date="2021-02" db="EMBL/GenBank/DDBJ databases">
        <authorList>
            <person name="Nowell W R."/>
        </authorList>
    </citation>
    <scope>NUCLEOTIDE SEQUENCE</scope>
</reference>
<dbReference type="AlphaFoldDB" id="A0A815CTG8"/>
<comment type="caution">
    <text evidence="2">The sequence shown here is derived from an EMBL/GenBank/DDBJ whole genome shotgun (WGS) entry which is preliminary data.</text>
</comment>
<dbReference type="Proteomes" id="UP000682733">
    <property type="component" value="Unassembled WGS sequence"/>
</dbReference>
<dbReference type="OrthoDB" id="8300196at2759"/>
<protein>
    <submittedName>
        <fullName evidence="2">Uncharacterized protein</fullName>
    </submittedName>
</protein>
<dbReference type="EMBL" id="CAJOBC010031582">
    <property type="protein sequence ID" value="CAF4092685.1"/>
    <property type="molecule type" value="Genomic_DNA"/>
</dbReference>
<dbReference type="EMBL" id="CAJOBA010002388">
    <property type="protein sequence ID" value="CAF3642807.1"/>
    <property type="molecule type" value="Genomic_DNA"/>
</dbReference>
<evidence type="ECO:0000313" key="1">
    <source>
        <dbReference type="EMBL" id="CAF0857837.1"/>
    </source>
</evidence>
<evidence type="ECO:0000313" key="4">
    <source>
        <dbReference type="EMBL" id="CAF4092685.1"/>
    </source>
</evidence>
<proteinExistence type="predicted"/>
<evidence type="ECO:0000313" key="2">
    <source>
        <dbReference type="EMBL" id="CAF1288779.1"/>
    </source>
</evidence>
<accession>A0A815CTG8</accession>
<dbReference type="Proteomes" id="UP000677228">
    <property type="component" value="Unassembled WGS sequence"/>
</dbReference>
<dbReference type="Proteomes" id="UP000681722">
    <property type="component" value="Unassembled WGS sequence"/>
</dbReference>
<sequence>MIILAEDRQLSLPSLFAHEFTKAPLSLCDKDDFELLNQQKKSAVIDYLKEQFSSSFSTSCPITTDRCVLIIDGRSLLEIKPIGHSATVRDYAIQLLQTRINCLFRKYDRIDIVFDTPGNKKEKAFIERHGNESETCNYDLKSDDVLETKYHHFVSNNRAVLAERIRECWCEPAVNNESDSEDDDYLQQTEPNREQTTNFITDDWYLEKDSVAEHMEHSYCKSSTEDDEQQADYHKRRRYVIRNDKQQSSPQQISMPIRAPLSVRNSTEQNLHDSFFKQLSSGCHRRNYKQYDIFADNSDSN</sequence>
<dbReference type="EMBL" id="CAJNOK010002388">
    <property type="protein sequence ID" value="CAF0857837.1"/>
    <property type="molecule type" value="Genomic_DNA"/>
</dbReference>
<keyword evidence="5" id="KW-1185">Reference proteome</keyword>
<gene>
    <name evidence="2" type="ORF">GPM918_LOCUS27927</name>
    <name evidence="1" type="ORF">OVA965_LOCUS7480</name>
    <name evidence="4" type="ORF">SRO942_LOCUS28347</name>
    <name evidence="3" type="ORF">TMI583_LOCUS7475</name>
</gene>
<dbReference type="EMBL" id="CAJNOQ010011953">
    <property type="protein sequence ID" value="CAF1288779.1"/>
    <property type="molecule type" value="Genomic_DNA"/>
</dbReference>
<name>A0A815CTG8_9BILA</name>
<dbReference type="Proteomes" id="UP000663829">
    <property type="component" value="Unassembled WGS sequence"/>
</dbReference>
<evidence type="ECO:0000313" key="5">
    <source>
        <dbReference type="Proteomes" id="UP000663829"/>
    </source>
</evidence>
<evidence type="ECO:0000313" key="3">
    <source>
        <dbReference type="EMBL" id="CAF3642807.1"/>
    </source>
</evidence>